<evidence type="ECO:0000256" key="1">
    <source>
        <dbReference type="SAM" id="MobiDB-lite"/>
    </source>
</evidence>
<dbReference type="InterPro" id="IPR045723">
    <property type="entry name" value="DUF6077"/>
</dbReference>
<feature type="transmembrane region" description="Helical" evidence="2">
    <location>
        <begin position="493"/>
        <end position="513"/>
    </location>
</feature>
<evidence type="ECO:0000313" key="3">
    <source>
        <dbReference type="EMBL" id="CAA9481325.1"/>
    </source>
</evidence>
<feature type="transmembrane region" description="Helical" evidence="2">
    <location>
        <begin position="429"/>
        <end position="448"/>
    </location>
</feature>
<feature type="transmembrane region" description="Helical" evidence="2">
    <location>
        <begin position="328"/>
        <end position="347"/>
    </location>
</feature>
<name>A0A6J4RZV1_9ACTN</name>
<proteinExistence type="predicted"/>
<feature type="transmembrane region" description="Helical" evidence="2">
    <location>
        <begin position="38"/>
        <end position="57"/>
    </location>
</feature>
<feature type="transmembrane region" description="Helical" evidence="2">
    <location>
        <begin position="460"/>
        <end position="481"/>
    </location>
</feature>
<feature type="transmembrane region" description="Helical" evidence="2">
    <location>
        <begin position="359"/>
        <end position="382"/>
    </location>
</feature>
<keyword evidence="2" id="KW-1133">Transmembrane helix</keyword>
<feature type="transmembrane region" description="Helical" evidence="2">
    <location>
        <begin position="291"/>
        <end position="308"/>
    </location>
</feature>
<feature type="transmembrane region" description="Helical" evidence="2">
    <location>
        <begin position="94"/>
        <end position="115"/>
    </location>
</feature>
<feature type="transmembrane region" description="Helical" evidence="2">
    <location>
        <begin position="64"/>
        <end position="88"/>
    </location>
</feature>
<feature type="region of interest" description="Disordered" evidence="1">
    <location>
        <begin position="701"/>
        <end position="723"/>
    </location>
</feature>
<feature type="transmembrane region" description="Helical" evidence="2">
    <location>
        <begin position="254"/>
        <end position="270"/>
    </location>
</feature>
<dbReference type="Pfam" id="PF19554">
    <property type="entry name" value="DUF6077"/>
    <property type="match status" value="1"/>
</dbReference>
<organism evidence="3">
    <name type="scientific">uncultured Rubrobacteraceae bacterium</name>
    <dbReference type="NCBI Taxonomy" id="349277"/>
    <lineage>
        <taxon>Bacteria</taxon>
        <taxon>Bacillati</taxon>
        <taxon>Actinomycetota</taxon>
        <taxon>Rubrobacteria</taxon>
        <taxon>Rubrobacterales</taxon>
        <taxon>Rubrobacteraceae</taxon>
        <taxon>environmental samples</taxon>
    </lineage>
</organism>
<keyword evidence="2" id="KW-0812">Transmembrane</keyword>
<feature type="transmembrane region" description="Helical" evidence="2">
    <location>
        <begin position="533"/>
        <end position="551"/>
    </location>
</feature>
<gene>
    <name evidence="3" type="ORF">AVDCRST_MAG25-2786</name>
</gene>
<accession>A0A6J4RZV1</accession>
<dbReference type="AlphaFoldDB" id="A0A6J4RZV1"/>
<evidence type="ECO:0000256" key="2">
    <source>
        <dbReference type="SAM" id="Phobius"/>
    </source>
</evidence>
<sequence length="723" mass="78016">MARRVRSPDALILLSSVAAVALLAPLRAVAEAAPPVAFVATLLLFMAPGVLITHWFFGDSISGLAVAPVAFAVSTGVFALLGVPSLILHRSIESYLWASGAVLAVSLAVAGWRVLRAGTPAPEAWTDADGDDRTHGPPAGWLWAPLALLGGGLAFVATRRVPSNYDDAWVYLSWVRDFMGAERLALRDPYFGERTAELSRVKVNGWLLEQAALSRVSGLDPIEMVLRYLTPTLVVVALLAVYALARALLKSERAAVLSATVYALFHVVFIEPSVHNVGVELAVRIAEDKHAARFLILPVALLSAALFVEGRKLRYLGLFAFMCWTTVAVHPSVLAPLGLCMLGFGLAHVATNPRRRTAWAGMAALALAMWSVVLGPLLLLFAGESPAAVLFSADINATPPAVLEYTVFITESWRHIYEFDDGSYMMHPWLLLNPVMLGAYVLGVPFLLRRIRAGPAAQLLLGGLVVVGVAVYVPPVATFVGEEMIVPGLLWRLAWPIPLLGLLTVGWMAWEAFGYAETRLGGLGIGRGATRALPLALAAVLMAVAATPAVAKAVGLYREFEVARTPNYHPDPVFPWLRDNLEGDGVLLARDSANNVIPAYSTSLDVVSQRGEGMIRDREELERRAGSELGIPRRYWDVHRFFFGPTLDAEAHEILRRHGVDYLMVYAGGPLDERLKTLPGFSAVEGAPRKKYGLYAVDLQKLGPPARGSDRPRDVAPPAATGS</sequence>
<dbReference type="EMBL" id="CADCVI010000184">
    <property type="protein sequence ID" value="CAA9481325.1"/>
    <property type="molecule type" value="Genomic_DNA"/>
</dbReference>
<keyword evidence="2" id="KW-0472">Membrane</keyword>
<feature type="transmembrane region" description="Helical" evidence="2">
    <location>
        <begin position="225"/>
        <end position="248"/>
    </location>
</feature>
<reference evidence="3" key="1">
    <citation type="submission" date="2020-02" db="EMBL/GenBank/DDBJ databases">
        <authorList>
            <person name="Meier V. D."/>
        </authorList>
    </citation>
    <scope>NUCLEOTIDE SEQUENCE</scope>
    <source>
        <strain evidence="3">AVDCRST_MAG25</strain>
    </source>
</reference>
<protein>
    <recommendedName>
        <fullName evidence="4">Glycosyltransferase RgtA/B/C/D-like domain-containing protein</fullName>
    </recommendedName>
</protein>
<evidence type="ECO:0008006" key="4">
    <source>
        <dbReference type="Google" id="ProtNLM"/>
    </source>
</evidence>